<organism evidence="2 3">
    <name type="scientific">Trypanosoma conorhini</name>
    <dbReference type="NCBI Taxonomy" id="83891"/>
    <lineage>
        <taxon>Eukaryota</taxon>
        <taxon>Discoba</taxon>
        <taxon>Euglenozoa</taxon>
        <taxon>Kinetoplastea</taxon>
        <taxon>Metakinetoplastina</taxon>
        <taxon>Trypanosomatida</taxon>
        <taxon>Trypanosomatidae</taxon>
        <taxon>Trypanosoma</taxon>
    </lineage>
</organism>
<feature type="domain" description="Sialidase" evidence="1">
    <location>
        <begin position="48"/>
        <end position="251"/>
    </location>
</feature>
<dbReference type="CDD" id="cd15482">
    <property type="entry name" value="Sialidase_non-viral"/>
    <property type="match status" value="1"/>
</dbReference>
<gene>
    <name evidence="2" type="ORF">Tco025E_09712</name>
</gene>
<dbReference type="RefSeq" id="XP_029223379.1">
    <property type="nucleotide sequence ID" value="XM_029376522.1"/>
</dbReference>
<dbReference type="EMBL" id="MKKU01001243">
    <property type="protein sequence ID" value="RNE96583.1"/>
    <property type="molecule type" value="Genomic_DNA"/>
</dbReference>
<name>A0A3R7KA31_9TRYP</name>
<accession>A0A3R7KA31</accession>
<evidence type="ECO:0000313" key="3">
    <source>
        <dbReference type="Proteomes" id="UP000284403"/>
    </source>
</evidence>
<evidence type="ECO:0000313" key="2">
    <source>
        <dbReference type="EMBL" id="RNE96583.1"/>
    </source>
</evidence>
<dbReference type="InterPro" id="IPR011040">
    <property type="entry name" value="Sialidase"/>
</dbReference>
<dbReference type="Gene3D" id="2.120.10.10">
    <property type="match status" value="1"/>
</dbReference>
<proteinExistence type="predicted"/>
<keyword evidence="3" id="KW-1185">Reference proteome</keyword>
<comment type="caution">
    <text evidence="2">The sequence shown here is derived from an EMBL/GenBank/DDBJ whole genome shotgun (WGS) entry which is preliminary data.</text>
</comment>
<dbReference type="SUPFAM" id="SSF50939">
    <property type="entry name" value="Sialidases"/>
    <property type="match status" value="1"/>
</dbReference>
<reference evidence="2 3" key="1">
    <citation type="journal article" date="2018" name="BMC Genomics">
        <title>Genomic comparison of Trypanosoma conorhini and Trypanosoma rangeli to Trypanosoma cruzi strains of high and low virulence.</title>
        <authorList>
            <person name="Bradwell K.R."/>
            <person name="Koparde V.N."/>
            <person name="Matveyev A.V."/>
            <person name="Serrano M.G."/>
            <person name="Alves J.M."/>
            <person name="Parikh H."/>
            <person name="Huang B."/>
            <person name="Lee V."/>
            <person name="Espinosa-Alvarez O."/>
            <person name="Ortiz P.A."/>
            <person name="Costa-Martins A.G."/>
            <person name="Teixeira M.M."/>
            <person name="Buck G.A."/>
        </authorList>
    </citation>
    <scope>NUCLEOTIDE SEQUENCE [LARGE SCALE GENOMIC DNA]</scope>
    <source>
        <strain evidence="2 3">025E</strain>
    </source>
</reference>
<dbReference type="InterPro" id="IPR036278">
    <property type="entry name" value="Sialidase_sf"/>
</dbReference>
<dbReference type="Proteomes" id="UP000284403">
    <property type="component" value="Unassembled WGS sequence"/>
</dbReference>
<evidence type="ECO:0000259" key="1">
    <source>
        <dbReference type="Pfam" id="PF13859"/>
    </source>
</evidence>
<protein>
    <submittedName>
        <fullName evidence="2">Trans-sialidase</fullName>
    </submittedName>
</protein>
<dbReference type="GeneID" id="40323323"/>
<sequence length="254" mass="26799">MCSSCEAETPPKEVELLKAGEAPALTPQEEGGSYPIVPNELAFYGHSLADVNGVLVALAVGVYGKVLGTAVDADIWAMCRPYGEDGALGQDAAWEKRGWTPQVVAKQLGKKIYGGPLSGPKAVVRGKQLFLLVSNFTLRDPPSPGVFGWEAADWDLALFVGGVEEPTAVGGGKQVSWATPVSLKTKLATEMQRHSWKELYAFGGARGVAVGEKKILFPLMGTSVGAEERRFACTVMYSEDNGGQLEASCGACGC</sequence>
<dbReference type="Pfam" id="PF13859">
    <property type="entry name" value="BNR_3"/>
    <property type="match status" value="1"/>
</dbReference>
<dbReference type="AlphaFoldDB" id="A0A3R7KA31"/>